<evidence type="ECO:0000313" key="1">
    <source>
        <dbReference type="EMBL" id="JAP31804.1"/>
    </source>
</evidence>
<dbReference type="EMBL" id="GEDG01006682">
    <property type="protein sequence ID" value="JAP31804.1"/>
    <property type="molecule type" value="Transcribed_RNA"/>
</dbReference>
<sequence length="86" mass="10601">MLHATIISYIHNKEEMLRKSYLRWVRGSCFVFYKLNATNRDLNSHLTHYFLKHVQQHMIYGRVNQNTRRRQISFNFNYLYSMEAKK</sequence>
<proteinExistence type="predicted"/>
<name>A0A0V0IGM2_SOLCH</name>
<reference evidence="1" key="1">
    <citation type="submission" date="2015-12" db="EMBL/GenBank/DDBJ databases">
        <title>Gene expression during late stages of embryo sac development: a critical building block for successful pollen-pistil interactions.</title>
        <authorList>
            <person name="Liu Y."/>
            <person name="Joly V."/>
            <person name="Sabar M."/>
            <person name="Matton D.P."/>
        </authorList>
    </citation>
    <scope>NUCLEOTIDE SEQUENCE</scope>
</reference>
<accession>A0A0V0IGM2</accession>
<protein>
    <submittedName>
        <fullName evidence="1">Putative ovule protein</fullName>
    </submittedName>
</protein>
<dbReference type="AlphaFoldDB" id="A0A0V0IGM2"/>
<organism evidence="1">
    <name type="scientific">Solanum chacoense</name>
    <name type="common">Chaco potato</name>
    <dbReference type="NCBI Taxonomy" id="4108"/>
    <lineage>
        <taxon>Eukaryota</taxon>
        <taxon>Viridiplantae</taxon>
        <taxon>Streptophyta</taxon>
        <taxon>Embryophyta</taxon>
        <taxon>Tracheophyta</taxon>
        <taxon>Spermatophyta</taxon>
        <taxon>Magnoliopsida</taxon>
        <taxon>eudicotyledons</taxon>
        <taxon>Gunneridae</taxon>
        <taxon>Pentapetalae</taxon>
        <taxon>asterids</taxon>
        <taxon>lamiids</taxon>
        <taxon>Solanales</taxon>
        <taxon>Solanaceae</taxon>
        <taxon>Solanoideae</taxon>
        <taxon>Solaneae</taxon>
        <taxon>Solanum</taxon>
    </lineage>
</organism>